<comment type="caution">
    <text evidence="2">The sequence shown here is derived from an EMBL/GenBank/DDBJ whole genome shotgun (WGS) entry which is preliminary data.</text>
</comment>
<evidence type="ECO:0000256" key="1">
    <source>
        <dbReference type="SAM" id="MobiDB-lite"/>
    </source>
</evidence>
<name>A0ABU6WFX1_9FABA</name>
<reference evidence="2 3" key="1">
    <citation type="journal article" date="2023" name="Plants (Basel)">
        <title>Bridging the Gap: Combining Genomics and Transcriptomics Approaches to Understand Stylosanthes scabra, an Orphan Legume from the Brazilian Caatinga.</title>
        <authorList>
            <person name="Ferreira-Neto J.R.C."/>
            <person name="da Silva M.D."/>
            <person name="Binneck E."/>
            <person name="de Melo N.F."/>
            <person name="da Silva R.H."/>
            <person name="de Melo A.L.T.M."/>
            <person name="Pandolfi V."/>
            <person name="Bustamante F.O."/>
            <person name="Brasileiro-Vidal A.C."/>
            <person name="Benko-Iseppon A.M."/>
        </authorList>
    </citation>
    <scope>NUCLEOTIDE SEQUENCE [LARGE SCALE GENOMIC DNA]</scope>
    <source>
        <tissue evidence="2">Leaves</tissue>
    </source>
</reference>
<evidence type="ECO:0000313" key="2">
    <source>
        <dbReference type="EMBL" id="MED6184667.1"/>
    </source>
</evidence>
<accession>A0ABU6WFX1</accession>
<feature type="region of interest" description="Disordered" evidence="1">
    <location>
        <begin position="24"/>
        <end position="57"/>
    </location>
</feature>
<evidence type="ECO:0000313" key="3">
    <source>
        <dbReference type="Proteomes" id="UP001341840"/>
    </source>
</evidence>
<feature type="compositionally biased region" description="Basic and acidic residues" evidence="1">
    <location>
        <begin position="39"/>
        <end position="49"/>
    </location>
</feature>
<proteinExistence type="predicted"/>
<gene>
    <name evidence="2" type="ORF">PIB30_049753</name>
</gene>
<dbReference type="EMBL" id="JASCZI010181579">
    <property type="protein sequence ID" value="MED6184667.1"/>
    <property type="molecule type" value="Genomic_DNA"/>
</dbReference>
<keyword evidence="3" id="KW-1185">Reference proteome</keyword>
<sequence>MSLSSPRSRLHLTSSYSRSVPWACSDGRNGDGRNGFNRRSSEQKWPERAKRTKGSQQNLESHCWTRCVRNSEAMRMHLEMGGTPKRQFLHRCVRTESLHAYASVVFSIYK</sequence>
<organism evidence="2 3">
    <name type="scientific">Stylosanthes scabra</name>
    <dbReference type="NCBI Taxonomy" id="79078"/>
    <lineage>
        <taxon>Eukaryota</taxon>
        <taxon>Viridiplantae</taxon>
        <taxon>Streptophyta</taxon>
        <taxon>Embryophyta</taxon>
        <taxon>Tracheophyta</taxon>
        <taxon>Spermatophyta</taxon>
        <taxon>Magnoliopsida</taxon>
        <taxon>eudicotyledons</taxon>
        <taxon>Gunneridae</taxon>
        <taxon>Pentapetalae</taxon>
        <taxon>rosids</taxon>
        <taxon>fabids</taxon>
        <taxon>Fabales</taxon>
        <taxon>Fabaceae</taxon>
        <taxon>Papilionoideae</taxon>
        <taxon>50 kb inversion clade</taxon>
        <taxon>dalbergioids sensu lato</taxon>
        <taxon>Dalbergieae</taxon>
        <taxon>Pterocarpus clade</taxon>
        <taxon>Stylosanthes</taxon>
    </lineage>
</organism>
<dbReference type="Proteomes" id="UP001341840">
    <property type="component" value="Unassembled WGS sequence"/>
</dbReference>
<protein>
    <submittedName>
        <fullName evidence="2">Uncharacterized protein</fullName>
    </submittedName>
</protein>